<gene>
    <name evidence="1" type="ORF">GPL21_31185</name>
</gene>
<reference evidence="1 2" key="1">
    <citation type="submission" date="2019-12" db="EMBL/GenBank/DDBJ databases">
        <title>Draft genome sequences Bradyrhizobium cajani AMBPC1010, Bradyrhizobium pachyrhizi AMBPC1040 and Bradyrhizobium yuanmingense ALSPC3051, three plant growth promoting strains isolated from nodules of Cajanus cajan L. in Dominican Republic.</title>
        <authorList>
            <person name="Flores-Felix J.D."/>
            <person name="Araujo J."/>
            <person name="Diaz-Alcantara C."/>
            <person name="Gonzalez-Andres F."/>
            <person name="Velazquez E."/>
        </authorList>
    </citation>
    <scope>NUCLEOTIDE SEQUENCE [LARGE SCALE GENOMIC DNA]</scope>
    <source>
        <strain evidence="1 2">1040</strain>
    </source>
</reference>
<dbReference type="EMBL" id="WQNF01000031">
    <property type="protein sequence ID" value="MVT69551.1"/>
    <property type="molecule type" value="Genomic_DNA"/>
</dbReference>
<proteinExistence type="predicted"/>
<dbReference type="AlphaFoldDB" id="A0A0R3DKY3"/>
<name>A0A0R3DKY3_9BRAD</name>
<comment type="caution">
    <text evidence="1">The sequence shown here is derived from an EMBL/GenBank/DDBJ whole genome shotgun (WGS) entry which is preliminary data.</text>
</comment>
<keyword evidence="2" id="KW-1185">Reference proteome</keyword>
<dbReference type="RefSeq" id="WP_028332864.1">
    <property type="nucleotide sequence ID" value="NZ_CP121667.1"/>
</dbReference>
<evidence type="ECO:0000313" key="1">
    <source>
        <dbReference type="EMBL" id="MVT69551.1"/>
    </source>
</evidence>
<accession>A0A0R3DKY3</accession>
<organism evidence="1 2">
    <name type="scientific">Bradyrhizobium pachyrhizi</name>
    <dbReference type="NCBI Taxonomy" id="280333"/>
    <lineage>
        <taxon>Bacteria</taxon>
        <taxon>Pseudomonadati</taxon>
        <taxon>Pseudomonadota</taxon>
        <taxon>Alphaproteobacteria</taxon>
        <taxon>Hyphomicrobiales</taxon>
        <taxon>Nitrobacteraceae</taxon>
        <taxon>Bradyrhizobium</taxon>
    </lineage>
</organism>
<sequence>MTMQPSTSGNRTIAWPSVITVISAAILIGAEVFGAAFAGGWALAILLGLDDVAAHILQAVLFGIGVLIMIAFIRAAQRVEPFTRRA</sequence>
<dbReference type="Proteomes" id="UP000436468">
    <property type="component" value="Unassembled WGS sequence"/>
</dbReference>
<protein>
    <submittedName>
        <fullName evidence="1">Uncharacterized protein</fullName>
    </submittedName>
</protein>
<evidence type="ECO:0000313" key="2">
    <source>
        <dbReference type="Proteomes" id="UP000436468"/>
    </source>
</evidence>